<reference evidence="2" key="1">
    <citation type="submission" date="2021-02" db="EMBL/GenBank/DDBJ databases">
        <authorList>
            <person name="Dougan E. K."/>
            <person name="Rhodes N."/>
            <person name="Thang M."/>
            <person name="Chan C."/>
        </authorList>
    </citation>
    <scope>NUCLEOTIDE SEQUENCE</scope>
</reference>
<feature type="non-terminal residue" evidence="2">
    <location>
        <position position="54"/>
    </location>
</feature>
<accession>A0A812QG58</accession>
<proteinExistence type="predicted"/>
<keyword evidence="1" id="KW-1133">Transmembrane helix</keyword>
<name>A0A812QG58_9DINO</name>
<dbReference type="Proteomes" id="UP000601435">
    <property type="component" value="Unassembled WGS sequence"/>
</dbReference>
<comment type="caution">
    <text evidence="2">The sequence shown here is derived from an EMBL/GenBank/DDBJ whole genome shotgun (WGS) entry which is preliminary data.</text>
</comment>
<evidence type="ECO:0000313" key="3">
    <source>
        <dbReference type="Proteomes" id="UP000601435"/>
    </source>
</evidence>
<protein>
    <submittedName>
        <fullName evidence="2">Uncharacterized protein</fullName>
    </submittedName>
</protein>
<feature type="transmembrane region" description="Helical" evidence="1">
    <location>
        <begin position="12"/>
        <end position="30"/>
    </location>
</feature>
<dbReference type="AlphaFoldDB" id="A0A812QG58"/>
<sequence length="54" mass="5971">MQIVAPARFLDGVVFAVFLLFVSGAGLFIFGEFHKMCVITEAKKLGMFADIMDK</sequence>
<evidence type="ECO:0000313" key="2">
    <source>
        <dbReference type="EMBL" id="CAE7383072.1"/>
    </source>
</evidence>
<dbReference type="EMBL" id="CAJNJA010016542">
    <property type="protein sequence ID" value="CAE7383072.1"/>
    <property type="molecule type" value="Genomic_DNA"/>
</dbReference>
<keyword evidence="1" id="KW-0472">Membrane</keyword>
<keyword evidence="1" id="KW-0812">Transmembrane</keyword>
<organism evidence="2 3">
    <name type="scientific">Symbiodinium necroappetens</name>
    <dbReference type="NCBI Taxonomy" id="1628268"/>
    <lineage>
        <taxon>Eukaryota</taxon>
        <taxon>Sar</taxon>
        <taxon>Alveolata</taxon>
        <taxon>Dinophyceae</taxon>
        <taxon>Suessiales</taxon>
        <taxon>Symbiodiniaceae</taxon>
        <taxon>Symbiodinium</taxon>
    </lineage>
</organism>
<keyword evidence="3" id="KW-1185">Reference proteome</keyword>
<dbReference type="OrthoDB" id="437965at2759"/>
<evidence type="ECO:0000256" key="1">
    <source>
        <dbReference type="SAM" id="Phobius"/>
    </source>
</evidence>
<gene>
    <name evidence="2" type="ORF">SNEC2469_LOCUS10374</name>
</gene>